<dbReference type="AlphaFoldDB" id="A0A5B9W9N1"/>
<proteinExistence type="predicted"/>
<evidence type="ECO:0000313" key="2">
    <source>
        <dbReference type="EMBL" id="QEH36949.1"/>
    </source>
</evidence>
<evidence type="ECO:0000313" key="3">
    <source>
        <dbReference type="Proteomes" id="UP000324233"/>
    </source>
</evidence>
<organism evidence="2 3">
    <name type="scientific">Aquisphaera giovannonii</name>
    <dbReference type="NCBI Taxonomy" id="406548"/>
    <lineage>
        <taxon>Bacteria</taxon>
        <taxon>Pseudomonadati</taxon>
        <taxon>Planctomycetota</taxon>
        <taxon>Planctomycetia</taxon>
        <taxon>Isosphaerales</taxon>
        <taxon>Isosphaeraceae</taxon>
        <taxon>Aquisphaera</taxon>
    </lineage>
</organism>
<dbReference type="EMBL" id="CP042997">
    <property type="protein sequence ID" value="QEH36949.1"/>
    <property type="molecule type" value="Genomic_DNA"/>
</dbReference>
<dbReference type="Pfam" id="PF00248">
    <property type="entry name" value="Aldo_ket_red"/>
    <property type="match status" value="1"/>
</dbReference>
<sequence length="412" mass="45022">MHGREEMGCEAPADLDRRGFLGAGAGLAAAGMLNGPRATDAQEPSKGVKSELIPTRVLGKTGVPVSILSLGTWNSVGLDRILRTCWAGGLRYVDTAASYNSEPAIARWLKSDASIRKDLFLVTKSAPNTPSRLMAALEKNLAALQTDYVDLIFIHAVGDHGGEASIEWPRSKEFKEAAEAIRRSGKAKFVGFSTHHKEQAQILMNAAEGGFVDAIMVRNNPWTAAEAPMNRALDACHKAGIGLISMKQIAGQQDQDQIARNLPELKQKGLSPYQALLHAIWTDERFSAACVSMRNTDQVRENLEAARTYRPMARADILRLRDACIAAGPTFCAGCDGSCSRAAGTEAELGQLTRALTYHEHHGYREEARRLYRSLDEKARDWRGADLEAAREACPNRLDFARLLPRADELLS</sequence>
<accession>A0A5B9W9N1</accession>
<dbReference type="CDD" id="cd19105">
    <property type="entry name" value="AKR_unchar"/>
    <property type="match status" value="1"/>
</dbReference>
<dbReference type="InterPro" id="IPR053135">
    <property type="entry name" value="AKR2_Oxidoreductase"/>
</dbReference>
<dbReference type="PRINTS" id="PR00069">
    <property type="entry name" value="ALDKETRDTASE"/>
</dbReference>
<dbReference type="Gene3D" id="3.20.20.100">
    <property type="entry name" value="NADP-dependent oxidoreductase domain"/>
    <property type="match status" value="1"/>
</dbReference>
<dbReference type="Proteomes" id="UP000324233">
    <property type="component" value="Chromosome"/>
</dbReference>
<keyword evidence="3" id="KW-1185">Reference proteome</keyword>
<dbReference type="SUPFAM" id="SSF51430">
    <property type="entry name" value="NAD(P)-linked oxidoreductase"/>
    <property type="match status" value="1"/>
</dbReference>
<dbReference type="InterPro" id="IPR036812">
    <property type="entry name" value="NAD(P)_OxRdtase_dom_sf"/>
</dbReference>
<name>A0A5B9W9N1_9BACT</name>
<feature type="domain" description="NADP-dependent oxidoreductase" evidence="1">
    <location>
        <begin position="80"/>
        <end position="255"/>
    </location>
</feature>
<dbReference type="GO" id="GO:0016491">
    <property type="term" value="F:oxidoreductase activity"/>
    <property type="evidence" value="ECO:0007669"/>
    <property type="project" value="UniProtKB-KW"/>
</dbReference>
<dbReference type="PANTHER" id="PTHR43312:SF1">
    <property type="entry name" value="NADP-DEPENDENT OXIDOREDUCTASE DOMAIN-CONTAINING PROTEIN"/>
    <property type="match status" value="1"/>
</dbReference>
<reference evidence="2 3" key="1">
    <citation type="submission" date="2019-08" db="EMBL/GenBank/DDBJ databases">
        <title>Deep-cultivation of Planctomycetes and their phenomic and genomic characterization uncovers novel biology.</title>
        <authorList>
            <person name="Wiegand S."/>
            <person name="Jogler M."/>
            <person name="Boedeker C."/>
            <person name="Pinto D."/>
            <person name="Vollmers J."/>
            <person name="Rivas-Marin E."/>
            <person name="Kohn T."/>
            <person name="Peeters S.H."/>
            <person name="Heuer A."/>
            <person name="Rast P."/>
            <person name="Oberbeckmann S."/>
            <person name="Bunk B."/>
            <person name="Jeske O."/>
            <person name="Meyerdierks A."/>
            <person name="Storesund J.E."/>
            <person name="Kallscheuer N."/>
            <person name="Luecker S."/>
            <person name="Lage O.M."/>
            <person name="Pohl T."/>
            <person name="Merkel B.J."/>
            <person name="Hornburger P."/>
            <person name="Mueller R.-W."/>
            <person name="Bruemmer F."/>
            <person name="Labrenz M."/>
            <person name="Spormann A.M."/>
            <person name="Op den Camp H."/>
            <person name="Overmann J."/>
            <person name="Amann R."/>
            <person name="Jetten M.S.M."/>
            <person name="Mascher T."/>
            <person name="Medema M.H."/>
            <person name="Devos D.P."/>
            <person name="Kaster A.-K."/>
            <person name="Ovreas L."/>
            <person name="Rohde M."/>
            <person name="Galperin M.Y."/>
            <person name="Jogler C."/>
        </authorList>
    </citation>
    <scope>NUCLEOTIDE SEQUENCE [LARGE SCALE GENOMIC DNA]</scope>
    <source>
        <strain evidence="2 3">OJF2</strain>
    </source>
</reference>
<dbReference type="InterPro" id="IPR023210">
    <property type="entry name" value="NADP_OxRdtase_dom"/>
</dbReference>
<protein>
    <submittedName>
        <fullName evidence="2">L-glyceraldehyde 3-phosphate reductase</fullName>
        <ecNumber evidence="2">1.1.1.-</ecNumber>
    </submittedName>
</protein>
<dbReference type="EC" id="1.1.1.-" evidence="2"/>
<dbReference type="InterPro" id="IPR020471">
    <property type="entry name" value="AKR"/>
</dbReference>
<dbReference type="RefSeq" id="WP_246196173.1">
    <property type="nucleotide sequence ID" value="NZ_CP042997.1"/>
</dbReference>
<gene>
    <name evidence="2" type="primary">gpr_4</name>
    <name evidence="2" type="ORF">OJF2_55340</name>
</gene>
<dbReference type="KEGG" id="agv:OJF2_55340"/>
<dbReference type="PROSITE" id="PS51318">
    <property type="entry name" value="TAT"/>
    <property type="match status" value="1"/>
</dbReference>
<evidence type="ECO:0000259" key="1">
    <source>
        <dbReference type="Pfam" id="PF00248"/>
    </source>
</evidence>
<dbReference type="InterPro" id="IPR006311">
    <property type="entry name" value="TAT_signal"/>
</dbReference>
<keyword evidence="2" id="KW-0560">Oxidoreductase</keyword>
<dbReference type="PANTHER" id="PTHR43312">
    <property type="entry name" value="D-THREO-ALDOSE 1-DEHYDROGENASE"/>
    <property type="match status" value="1"/>
</dbReference>